<dbReference type="Proteomes" id="UP001159427">
    <property type="component" value="Unassembled WGS sequence"/>
</dbReference>
<dbReference type="EMBL" id="CALNXI010000436">
    <property type="protein sequence ID" value="CAH3027087.1"/>
    <property type="molecule type" value="Genomic_DNA"/>
</dbReference>
<protein>
    <submittedName>
        <fullName evidence="1">Uncharacterized protein</fullName>
    </submittedName>
</protein>
<dbReference type="InterPro" id="IPR027417">
    <property type="entry name" value="P-loop_NTPase"/>
</dbReference>
<sequence>MAQFKCPSSVMIAGPSQCGKTTFTKLLLQYADVLFERPIRKIMVFLKIFRLYFQWVVVQVYSCWMI</sequence>
<keyword evidence="2" id="KW-1185">Reference proteome</keyword>
<name>A0ABN8MF40_9CNID</name>
<evidence type="ECO:0000313" key="1">
    <source>
        <dbReference type="EMBL" id="CAH3027087.1"/>
    </source>
</evidence>
<proteinExistence type="predicted"/>
<reference evidence="1 2" key="1">
    <citation type="submission" date="2022-05" db="EMBL/GenBank/DDBJ databases">
        <authorList>
            <consortium name="Genoscope - CEA"/>
            <person name="William W."/>
        </authorList>
    </citation>
    <scope>NUCLEOTIDE SEQUENCE [LARGE SCALE GENOMIC DNA]</scope>
</reference>
<comment type="caution">
    <text evidence="1">The sequence shown here is derived from an EMBL/GenBank/DDBJ whole genome shotgun (WGS) entry which is preliminary data.</text>
</comment>
<organism evidence="1 2">
    <name type="scientific">Porites evermanni</name>
    <dbReference type="NCBI Taxonomy" id="104178"/>
    <lineage>
        <taxon>Eukaryota</taxon>
        <taxon>Metazoa</taxon>
        <taxon>Cnidaria</taxon>
        <taxon>Anthozoa</taxon>
        <taxon>Hexacorallia</taxon>
        <taxon>Scleractinia</taxon>
        <taxon>Fungiina</taxon>
        <taxon>Poritidae</taxon>
        <taxon>Porites</taxon>
    </lineage>
</organism>
<evidence type="ECO:0000313" key="2">
    <source>
        <dbReference type="Proteomes" id="UP001159427"/>
    </source>
</evidence>
<dbReference type="SUPFAM" id="SSF52540">
    <property type="entry name" value="P-loop containing nucleoside triphosphate hydrolases"/>
    <property type="match status" value="1"/>
</dbReference>
<gene>
    <name evidence="1" type="ORF">PEVE_00030701</name>
</gene>
<accession>A0ABN8MF40</accession>